<keyword evidence="2" id="KW-1185">Reference proteome</keyword>
<accession>A0A8K0G9G8</accession>
<protein>
    <submittedName>
        <fullName evidence="1">Uncharacterized protein</fullName>
    </submittedName>
</protein>
<gene>
    <name evidence="1" type="ORF">ILUMI_15487</name>
</gene>
<evidence type="ECO:0000313" key="2">
    <source>
        <dbReference type="Proteomes" id="UP000801492"/>
    </source>
</evidence>
<dbReference type="Proteomes" id="UP000801492">
    <property type="component" value="Unassembled WGS sequence"/>
</dbReference>
<dbReference type="AlphaFoldDB" id="A0A8K0G9G8"/>
<dbReference type="PANTHER" id="PTHR22955">
    <property type="entry name" value="RETROTRANSPOSON"/>
    <property type="match status" value="1"/>
</dbReference>
<dbReference type="OrthoDB" id="6779038at2759"/>
<reference evidence="1" key="1">
    <citation type="submission" date="2019-08" db="EMBL/GenBank/DDBJ databases">
        <title>The genome of the North American firefly Photinus pyralis.</title>
        <authorList>
            <consortium name="Photinus pyralis genome working group"/>
            <person name="Fallon T.R."/>
            <person name="Sander Lower S.E."/>
            <person name="Weng J.-K."/>
        </authorList>
    </citation>
    <scope>NUCLEOTIDE SEQUENCE</scope>
    <source>
        <strain evidence="1">TRF0915ILg1</strain>
        <tissue evidence="1">Whole body</tissue>
    </source>
</reference>
<organism evidence="1 2">
    <name type="scientific">Ignelater luminosus</name>
    <name type="common">Cucubano</name>
    <name type="synonym">Pyrophorus luminosus</name>
    <dbReference type="NCBI Taxonomy" id="2038154"/>
    <lineage>
        <taxon>Eukaryota</taxon>
        <taxon>Metazoa</taxon>
        <taxon>Ecdysozoa</taxon>
        <taxon>Arthropoda</taxon>
        <taxon>Hexapoda</taxon>
        <taxon>Insecta</taxon>
        <taxon>Pterygota</taxon>
        <taxon>Neoptera</taxon>
        <taxon>Endopterygota</taxon>
        <taxon>Coleoptera</taxon>
        <taxon>Polyphaga</taxon>
        <taxon>Elateriformia</taxon>
        <taxon>Elateroidea</taxon>
        <taxon>Elateridae</taxon>
        <taxon>Agrypninae</taxon>
        <taxon>Pyrophorini</taxon>
        <taxon>Ignelater</taxon>
    </lineage>
</organism>
<comment type="caution">
    <text evidence="1">The sequence shown here is derived from an EMBL/GenBank/DDBJ whole genome shotgun (WGS) entry which is preliminary data.</text>
</comment>
<dbReference type="PANTHER" id="PTHR22955:SF77">
    <property type="entry name" value="ASPARTIC PUTATIVE DOMAIN-CONTAINING PROTEIN-RELATED"/>
    <property type="match status" value="1"/>
</dbReference>
<dbReference type="EMBL" id="VTPC01047943">
    <property type="protein sequence ID" value="KAF2890686.1"/>
    <property type="molecule type" value="Genomic_DNA"/>
</dbReference>
<sequence length="148" mass="16678">MAFSNPPKRPSDGSDGTLLEGKFNWKMHIGEIRNPPNLLNTFVGNRVSEIQSLIEGIPWNYVDTKNNPADLASRGVFSEALIHSRLWWNGLMWSSVSRLEWPQQHNSLSLTDLPECRKKGLVFIATEGCSFPFASFSNLTKLREASDN</sequence>
<evidence type="ECO:0000313" key="1">
    <source>
        <dbReference type="EMBL" id="KAF2890686.1"/>
    </source>
</evidence>
<proteinExistence type="predicted"/>
<name>A0A8K0G9G8_IGNLU</name>